<evidence type="ECO:0000313" key="1">
    <source>
        <dbReference type="EMBL" id="GCD99100.1"/>
    </source>
</evidence>
<sequence length="65" mass="7136">MEQQLRRRQLHAFIDTLPGQAAVPDGDSPPFTTDTALDAATTMVRWLSPRINAQLNAGLTADEED</sequence>
<proteinExistence type="predicted"/>
<reference evidence="1 2" key="1">
    <citation type="submission" date="2018-12" db="EMBL/GenBank/DDBJ databases">
        <title>Draft genome sequence of Embleya hyalina NBRC 13850T.</title>
        <authorList>
            <person name="Komaki H."/>
            <person name="Hosoyama A."/>
            <person name="Kimura A."/>
            <person name="Ichikawa N."/>
            <person name="Tamura T."/>
        </authorList>
    </citation>
    <scope>NUCLEOTIDE SEQUENCE [LARGE SCALE GENOMIC DNA]</scope>
    <source>
        <strain evidence="1 2">NBRC 13850</strain>
    </source>
</reference>
<protein>
    <submittedName>
        <fullName evidence="1">Uncharacterized protein</fullName>
    </submittedName>
</protein>
<dbReference type="RefSeq" id="WP_126640946.1">
    <property type="nucleotide sequence ID" value="NZ_BIFH01000031.1"/>
</dbReference>
<evidence type="ECO:0000313" key="2">
    <source>
        <dbReference type="Proteomes" id="UP000286931"/>
    </source>
</evidence>
<gene>
    <name evidence="1" type="ORF">EHYA_06812</name>
</gene>
<dbReference type="AlphaFoldDB" id="A0A401YX05"/>
<keyword evidence="2" id="KW-1185">Reference proteome</keyword>
<name>A0A401YX05_9ACTN</name>
<dbReference type="EMBL" id="BIFH01000031">
    <property type="protein sequence ID" value="GCD99100.1"/>
    <property type="molecule type" value="Genomic_DNA"/>
</dbReference>
<organism evidence="1 2">
    <name type="scientific">Embleya hyalina</name>
    <dbReference type="NCBI Taxonomy" id="516124"/>
    <lineage>
        <taxon>Bacteria</taxon>
        <taxon>Bacillati</taxon>
        <taxon>Actinomycetota</taxon>
        <taxon>Actinomycetes</taxon>
        <taxon>Kitasatosporales</taxon>
        <taxon>Streptomycetaceae</taxon>
        <taxon>Embleya</taxon>
    </lineage>
</organism>
<comment type="caution">
    <text evidence="1">The sequence shown here is derived from an EMBL/GenBank/DDBJ whole genome shotgun (WGS) entry which is preliminary data.</text>
</comment>
<dbReference type="Proteomes" id="UP000286931">
    <property type="component" value="Unassembled WGS sequence"/>
</dbReference>
<accession>A0A401YX05</accession>